<evidence type="ECO:0000313" key="2">
    <source>
        <dbReference type="Proteomes" id="UP000077623"/>
    </source>
</evidence>
<dbReference type="Proteomes" id="UP000077623">
    <property type="component" value="Unassembled WGS sequence"/>
</dbReference>
<protein>
    <submittedName>
        <fullName evidence="1">Uncharacterized protein</fullName>
    </submittedName>
</protein>
<evidence type="ECO:0000313" key="1">
    <source>
        <dbReference type="EMBL" id="OAL10589.1"/>
    </source>
</evidence>
<accession>A0A1A9QFU7</accession>
<dbReference type="EMBL" id="LWUJ01000010">
    <property type="protein sequence ID" value="OAL10589.1"/>
    <property type="molecule type" value="Genomic_DNA"/>
</dbReference>
<gene>
    <name evidence="1" type="ORF">A6V39_00795</name>
</gene>
<sequence>MNLITKVASVGSAVGIVGGAVALTNHLYKGFRDIRERLAGFGYQVLKFDGDADEWSKLDLAYKAESTSSKKFSGTVTDLKEQCKIILTRGPNDDIYNLARRWCVKEDSIKSILERNKYTKLEKTSSKSTERSKWEEKINAMKDAPTETIKIDIDFNTGDTNSWITALEKACDALMEDSIKTHNQDEFEKKYIQAKSWCAVKQEGSNK</sequence>
<name>A0A1A9QFU7_9MOLU</name>
<organism evidence="1 2">
    <name type="scientific">Candidatus Mycoplasma haematobovis</name>
    <dbReference type="NCBI Taxonomy" id="432608"/>
    <lineage>
        <taxon>Bacteria</taxon>
        <taxon>Bacillati</taxon>
        <taxon>Mycoplasmatota</taxon>
        <taxon>Mollicutes</taxon>
        <taxon>Mycoplasmataceae</taxon>
        <taxon>Mycoplasma</taxon>
    </lineage>
</organism>
<dbReference type="STRING" id="432608.A6V39_00795"/>
<dbReference type="AlphaFoldDB" id="A0A1A9QFU7"/>
<dbReference type="RefSeq" id="WP_187149824.1">
    <property type="nucleotide sequence ID" value="NZ_LWUJ01000010.1"/>
</dbReference>
<reference evidence="2" key="1">
    <citation type="submission" date="2016-04" db="EMBL/GenBank/DDBJ databases">
        <authorList>
            <person name="Quiroz-Castaneda R.E."/>
            <person name="Martinez-Ocampo F."/>
        </authorList>
    </citation>
    <scope>NUCLEOTIDE SEQUENCE [LARGE SCALE GENOMIC DNA]</scope>
    <source>
        <strain evidence="2">INIFAP01</strain>
    </source>
</reference>
<keyword evidence="2" id="KW-1185">Reference proteome</keyword>
<comment type="caution">
    <text evidence="1">The sequence shown here is derived from an EMBL/GenBank/DDBJ whole genome shotgun (WGS) entry which is preliminary data.</text>
</comment>
<proteinExistence type="predicted"/>